<dbReference type="FunFam" id="3.30.420.10:FF:000032">
    <property type="entry name" value="Retrovirus-related Pol polyprotein from transposon 297-like Protein"/>
    <property type="match status" value="1"/>
</dbReference>
<evidence type="ECO:0000313" key="3">
    <source>
        <dbReference type="Proteomes" id="UP000694620"/>
    </source>
</evidence>
<proteinExistence type="predicted"/>
<evidence type="ECO:0000259" key="1">
    <source>
        <dbReference type="PROSITE" id="PS50994"/>
    </source>
</evidence>
<accession>A0A8C4RT45</accession>
<dbReference type="GeneTree" id="ENSGT01000000214408"/>
<dbReference type="InterPro" id="IPR001584">
    <property type="entry name" value="Integrase_cat-core"/>
</dbReference>
<feature type="domain" description="Integrase catalytic" evidence="1">
    <location>
        <begin position="49"/>
        <end position="207"/>
    </location>
</feature>
<dbReference type="InterPro" id="IPR050951">
    <property type="entry name" value="Retrovirus_Pol_polyprotein"/>
</dbReference>
<reference evidence="2" key="3">
    <citation type="submission" date="2025-09" db="UniProtKB">
        <authorList>
            <consortium name="Ensembl"/>
        </authorList>
    </citation>
    <scope>IDENTIFICATION</scope>
</reference>
<protein>
    <recommendedName>
        <fullName evidence="1">Integrase catalytic domain-containing protein</fullName>
    </recommendedName>
</protein>
<dbReference type="Pfam" id="PF00665">
    <property type="entry name" value="rve"/>
    <property type="match status" value="1"/>
</dbReference>
<dbReference type="PANTHER" id="PTHR37984">
    <property type="entry name" value="PROTEIN CBG26694"/>
    <property type="match status" value="1"/>
</dbReference>
<dbReference type="InterPro" id="IPR036397">
    <property type="entry name" value="RNaseH_sf"/>
</dbReference>
<dbReference type="Gene3D" id="3.30.420.10">
    <property type="entry name" value="Ribonuclease H-like superfamily/Ribonuclease H"/>
    <property type="match status" value="1"/>
</dbReference>
<dbReference type="PROSITE" id="PS50994">
    <property type="entry name" value="INTEGRASE"/>
    <property type="match status" value="1"/>
</dbReference>
<dbReference type="GO" id="GO:0015074">
    <property type="term" value="P:DNA integration"/>
    <property type="evidence" value="ECO:0007669"/>
    <property type="project" value="InterPro"/>
</dbReference>
<dbReference type="InterPro" id="IPR056924">
    <property type="entry name" value="SH3_Tf2-1"/>
</dbReference>
<evidence type="ECO:0000313" key="2">
    <source>
        <dbReference type="Ensembl" id="ENSECRP00000004893.1"/>
    </source>
</evidence>
<sequence>MWYLQKVLGWIQRKSWPLKDVWKHVRTCTICQQYKNPPGLPAGQLQSTNITEPGEMWGIDIMGPLPPSKNKRTVLVVVVDYYSKWVELFPLPNSTTERLCSILRNEMFTRWGVPKVIVSDRGPQFTSSEMESFMKEWGVTHKKTTAYHPQSNLTERVNRTLKTMIASYVGTRHQDWDQRLPELRMALNSAWHESTGESPACLALGRQILGPLERLVTPPTPDSFQYCKVLQLENLKDMVKERLVHSKAKQARFYNKRRKKVTYSEGDRVWLRTHYISKASSRFTSKLAPKWFGPATILKQLGPVNYQVQWQTDGNMKTDTFHVTNMKPYYAPMEDRESKQTIGLLSF</sequence>
<dbReference type="GO" id="GO:0003676">
    <property type="term" value="F:nucleic acid binding"/>
    <property type="evidence" value="ECO:0007669"/>
    <property type="project" value="InterPro"/>
</dbReference>
<dbReference type="InterPro" id="IPR012337">
    <property type="entry name" value="RNaseH-like_sf"/>
</dbReference>
<dbReference type="AlphaFoldDB" id="A0A8C4RT45"/>
<dbReference type="PANTHER" id="PTHR37984:SF5">
    <property type="entry name" value="PROTEIN NYNRIN-LIKE"/>
    <property type="match status" value="1"/>
</dbReference>
<dbReference type="SUPFAM" id="SSF53098">
    <property type="entry name" value="Ribonuclease H-like"/>
    <property type="match status" value="1"/>
</dbReference>
<reference evidence="2" key="1">
    <citation type="submission" date="2021-06" db="EMBL/GenBank/DDBJ databases">
        <authorList>
            <consortium name="Wellcome Sanger Institute Data Sharing"/>
        </authorList>
    </citation>
    <scope>NUCLEOTIDE SEQUENCE [LARGE SCALE GENOMIC DNA]</scope>
</reference>
<reference evidence="2" key="2">
    <citation type="submission" date="2025-08" db="UniProtKB">
        <authorList>
            <consortium name="Ensembl"/>
        </authorList>
    </citation>
    <scope>IDENTIFICATION</scope>
</reference>
<dbReference type="Proteomes" id="UP000694620">
    <property type="component" value="Chromosome 3"/>
</dbReference>
<keyword evidence="3" id="KW-1185">Reference proteome</keyword>
<dbReference type="Pfam" id="PF24626">
    <property type="entry name" value="SH3_Tf2-1"/>
    <property type="match status" value="1"/>
</dbReference>
<dbReference type="Ensembl" id="ENSECRT00000004976.1">
    <property type="protein sequence ID" value="ENSECRP00000004893.1"/>
    <property type="gene ID" value="ENSECRG00000003318.1"/>
</dbReference>
<organism evidence="2 3">
    <name type="scientific">Erpetoichthys calabaricus</name>
    <name type="common">Rope fish</name>
    <name type="synonym">Calamoichthys calabaricus</name>
    <dbReference type="NCBI Taxonomy" id="27687"/>
    <lineage>
        <taxon>Eukaryota</taxon>
        <taxon>Metazoa</taxon>
        <taxon>Chordata</taxon>
        <taxon>Craniata</taxon>
        <taxon>Vertebrata</taxon>
        <taxon>Euteleostomi</taxon>
        <taxon>Actinopterygii</taxon>
        <taxon>Polypteriformes</taxon>
        <taxon>Polypteridae</taxon>
        <taxon>Erpetoichthys</taxon>
    </lineage>
</organism>
<name>A0A8C4RT45_ERPCA</name>